<dbReference type="Proteomes" id="UP000318815">
    <property type="component" value="Unassembled WGS sequence"/>
</dbReference>
<evidence type="ECO:0000313" key="3">
    <source>
        <dbReference type="EMBL" id="TWV89429.1"/>
    </source>
</evidence>
<dbReference type="EMBL" id="VOHS01000089">
    <property type="protein sequence ID" value="TWV89429.1"/>
    <property type="molecule type" value="Genomic_DNA"/>
</dbReference>
<protein>
    <submittedName>
        <fullName evidence="3">Zf-HC2 domain-containing protein</fullName>
    </submittedName>
</protein>
<dbReference type="SUPFAM" id="SSF48452">
    <property type="entry name" value="TPR-like"/>
    <property type="match status" value="1"/>
</dbReference>
<dbReference type="InterPro" id="IPR011990">
    <property type="entry name" value="TPR-like_helical_dom_sf"/>
</dbReference>
<dbReference type="OrthoDB" id="654035at2"/>
<accession>A0A5C6LKW5</accession>
<name>A0A5C6LKW5_9BACT</name>
<evidence type="ECO:0000259" key="2">
    <source>
        <dbReference type="Pfam" id="PF13490"/>
    </source>
</evidence>
<proteinExistence type="predicted"/>
<feature type="transmembrane region" description="Helical" evidence="1">
    <location>
        <begin position="104"/>
        <end position="124"/>
    </location>
</feature>
<keyword evidence="1" id="KW-0812">Transmembrane</keyword>
<dbReference type="AlphaFoldDB" id="A0A5C6LKW5"/>
<keyword evidence="1" id="KW-1133">Transmembrane helix</keyword>
<gene>
    <name evidence="3" type="ORF">FEF09_29950</name>
</gene>
<keyword evidence="4" id="KW-1185">Reference proteome</keyword>
<dbReference type="Pfam" id="PF13490">
    <property type="entry name" value="zf-HC2"/>
    <property type="match status" value="1"/>
</dbReference>
<evidence type="ECO:0000256" key="1">
    <source>
        <dbReference type="SAM" id="Phobius"/>
    </source>
</evidence>
<sequence length="277" mass="31907">MQNLDNKDKILKIFSRVHCFNKDQLPRYVDGRLTHVEKHLLEQHLVNCELCSDAVEILQKPKFKTQYQSMGQRVQQYIRNSTDIAPQLHETERYQKKIEITESFLTYFWGAVAGVFVLGLCYLVQQQVKKENKQHSFANVGKVSSPVGQPEQTAALVPTHPDSANTANAAMLPNKQEGAMRKETDKPTITEETADADKSLYKTAMDYYHDGNLDEAMSRLTKLTADSSSRYRELAHYQLAMCYKFKRQKGKARHMFKELVEMNGRMKKRAQLALNKL</sequence>
<evidence type="ECO:0000313" key="4">
    <source>
        <dbReference type="Proteomes" id="UP000318815"/>
    </source>
</evidence>
<dbReference type="RefSeq" id="WP_146308545.1">
    <property type="nucleotide sequence ID" value="NZ_VOHS01000089.1"/>
</dbReference>
<keyword evidence="1" id="KW-0472">Membrane</keyword>
<feature type="domain" description="Putative zinc-finger" evidence="2">
    <location>
        <begin position="23"/>
        <end position="51"/>
    </location>
</feature>
<comment type="caution">
    <text evidence="3">The sequence shown here is derived from an EMBL/GenBank/DDBJ whole genome shotgun (WGS) entry which is preliminary data.</text>
</comment>
<dbReference type="InterPro" id="IPR027383">
    <property type="entry name" value="Znf_put"/>
</dbReference>
<reference evidence="3 4" key="1">
    <citation type="submission" date="2019-08" db="EMBL/GenBank/DDBJ databases">
        <title>Whole genome sequencing of chitin degrading bacteria Chitinophaga pinensis YS16.</title>
        <authorList>
            <person name="Singh R.P."/>
            <person name="Manchanda G."/>
            <person name="Maurya I.K."/>
            <person name="Joshi N.K."/>
            <person name="Srivastava A.K."/>
        </authorList>
    </citation>
    <scope>NUCLEOTIDE SEQUENCE [LARGE SCALE GENOMIC DNA]</scope>
    <source>
        <strain evidence="3 4">YS-16</strain>
    </source>
</reference>
<organism evidence="3 4">
    <name type="scientific">Chitinophaga pinensis</name>
    <dbReference type="NCBI Taxonomy" id="79329"/>
    <lineage>
        <taxon>Bacteria</taxon>
        <taxon>Pseudomonadati</taxon>
        <taxon>Bacteroidota</taxon>
        <taxon>Chitinophagia</taxon>
        <taxon>Chitinophagales</taxon>
        <taxon>Chitinophagaceae</taxon>
        <taxon>Chitinophaga</taxon>
    </lineage>
</organism>
<dbReference type="Gene3D" id="1.25.40.10">
    <property type="entry name" value="Tetratricopeptide repeat domain"/>
    <property type="match status" value="1"/>
</dbReference>